<dbReference type="Gene3D" id="3.40.50.2300">
    <property type="match status" value="1"/>
</dbReference>
<feature type="domain" description="Histidine kinase" evidence="5">
    <location>
        <begin position="1"/>
        <end position="253"/>
    </location>
</feature>
<dbReference type="EMBL" id="LK023313">
    <property type="protein sequence ID" value="CDS03693.1"/>
    <property type="molecule type" value="Genomic_DNA"/>
</dbReference>
<dbReference type="CDD" id="cd16922">
    <property type="entry name" value="HATPase_EvgS-ArcB-TorS-like"/>
    <property type="match status" value="1"/>
</dbReference>
<dbReference type="Pfam" id="PF00072">
    <property type="entry name" value="Response_reg"/>
    <property type="match status" value="1"/>
</dbReference>
<evidence type="ECO:0000256" key="4">
    <source>
        <dbReference type="SAM" id="MobiDB-lite"/>
    </source>
</evidence>
<dbReference type="CDD" id="cd00082">
    <property type="entry name" value="HisKA"/>
    <property type="match status" value="1"/>
</dbReference>
<dbReference type="InterPro" id="IPR003661">
    <property type="entry name" value="HisK_dim/P_dom"/>
</dbReference>
<dbReference type="PANTHER" id="PTHR45339">
    <property type="entry name" value="HYBRID SIGNAL TRANSDUCTION HISTIDINE KINASE J"/>
    <property type="match status" value="1"/>
</dbReference>
<dbReference type="PROSITE" id="PS50110">
    <property type="entry name" value="RESPONSE_REGULATORY"/>
    <property type="match status" value="1"/>
</dbReference>
<evidence type="ECO:0000256" key="1">
    <source>
        <dbReference type="ARBA" id="ARBA00022553"/>
    </source>
</evidence>
<keyword evidence="2" id="KW-0902">Two-component regulatory system</keyword>
<sequence>MSHEIRTPMNAVIGMSRILMESNLPADLHDCAETIESSGNHLMAIIDDILDYSKIDSGKLSLEHRRLDLTYVVESALKLVSPNFLDKGIVLWYTIEGDVATSVYGDVVRLRQVLLNLLSNALKFTSEGYVCVCVKRVADSPGSSDAYWYDSSDNENSEPGCQFSDGASSVTPTRIETLQVAVKDTGVGIRPEKTGGLFQTFSQVDASTTRNYGGTGLGLAISRRLCQMMGGDMWVDSVYGKGSTFYFRVLLREQSSTPTYAIQHRFDDIARLCSYCLVITDCPSQQQCWYHLLTGATIQRVETLSFADAERLLKHDRPDIIIIDEEYEVVPAVDKSQATNSKIVLDALRARNPSIVSIPVLYVSDARRRDKEETSSYNTTPMLLPTKSLAIESPRDERRNPFDDTIAATTVDTTAKTRVIVKPWKNSKLFAMLLDLLEHKDDTETIPAVESPSAESTAQQQSLPAPSASTENTLLIKHRGRSNTTASSISSQSSTSSAVPLLSEIASDIRSLLVDDNPVNQKVVTRMLSRLGIKPEVAQNGKEACEKIEASKQKGEPIDLVFMDIWMPEMNGLEAAETIRKNLADSSLHPYIIAMTACVMPGDREKCIAAGMNGYVSKPVRKDELEASIHTYTQIVVKEMHMFESDDSDSDGENRASTPLLPSVTVTSEESGHPRE</sequence>
<dbReference type="Gene3D" id="3.30.565.10">
    <property type="entry name" value="Histidine kinase-like ATPase, C-terminal domain"/>
    <property type="match status" value="1"/>
</dbReference>
<dbReference type="InterPro" id="IPR004358">
    <property type="entry name" value="Sig_transdc_His_kin-like_C"/>
</dbReference>
<evidence type="ECO:0000259" key="6">
    <source>
        <dbReference type="PROSITE" id="PS50110"/>
    </source>
</evidence>
<dbReference type="SMART" id="SM00387">
    <property type="entry name" value="HATPase_c"/>
    <property type="match status" value="1"/>
</dbReference>
<dbReference type="GO" id="GO:0000155">
    <property type="term" value="F:phosphorelay sensor kinase activity"/>
    <property type="evidence" value="ECO:0007669"/>
    <property type="project" value="InterPro"/>
</dbReference>
<dbReference type="InterPro" id="IPR003594">
    <property type="entry name" value="HATPase_dom"/>
</dbReference>
<evidence type="ECO:0000256" key="3">
    <source>
        <dbReference type="PROSITE-ProRule" id="PRU00169"/>
    </source>
</evidence>
<dbReference type="PRINTS" id="PR00344">
    <property type="entry name" value="BCTRLSENSOR"/>
</dbReference>
<name>A0A077WBZ4_9FUNG</name>
<dbReference type="PROSITE" id="PS50109">
    <property type="entry name" value="HIS_KIN"/>
    <property type="match status" value="1"/>
</dbReference>
<dbReference type="SMART" id="SM00448">
    <property type="entry name" value="REC"/>
    <property type="match status" value="1"/>
</dbReference>
<dbReference type="Gene3D" id="1.10.287.130">
    <property type="match status" value="1"/>
</dbReference>
<feature type="modified residue" description="4-aspartylphosphate" evidence="3">
    <location>
        <position position="564"/>
    </location>
</feature>
<dbReference type="SMART" id="SM00388">
    <property type="entry name" value="HisKA"/>
    <property type="match status" value="1"/>
</dbReference>
<protein>
    <recommendedName>
        <fullName evidence="8">Histidine kinase</fullName>
    </recommendedName>
</protein>
<organism evidence="7">
    <name type="scientific">Lichtheimia ramosa</name>
    <dbReference type="NCBI Taxonomy" id="688394"/>
    <lineage>
        <taxon>Eukaryota</taxon>
        <taxon>Fungi</taxon>
        <taxon>Fungi incertae sedis</taxon>
        <taxon>Mucoromycota</taxon>
        <taxon>Mucoromycotina</taxon>
        <taxon>Mucoromycetes</taxon>
        <taxon>Mucorales</taxon>
        <taxon>Lichtheimiaceae</taxon>
        <taxon>Lichtheimia</taxon>
    </lineage>
</organism>
<dbReference type="InterPro" id="IPR036890">
    <property type="entry name" value="HATPase_C_sf"/>
</dbReference>
<dbReference type="InterPro" id="IPR001789">
    <property type="entry name" value="Sig_transdc_resp-reg_receiver"/>
</dbReference>
<feature type="compositionally biased region" description="Polar residues" evidence="4">
    <location>
        <begin position="453"/>
        <end position="469"/>
    </location>
</feature>
<dbReference type="Pfam" id="PF02518">
    <property type="entry name" value="HATPase_c"/>
    <property type="match status" value="1"/>
</dbReference>
<keyword evidence="1 3" id="KW-0597">Phosphoprotein</keyword>
<feature type="region of interest" description="Disordered" evidence="4">
    <location>
        <begin position="447"/>
        <end position="469"/>
    </location>
</feature>
<dbReference type="OrthoDB" id="60033at2759"/>
<evidence type="ECO:0000256" key="2">
    <source>
        <dbReference type="ARBA" id="ARBA00023012"/>
    </source>
</evidence>
<dbReference type="InterPro" id="IPR036097">
    <property type="entry name" value="HisK_dim/P_sf"/>
</dbReference>
<evidence type="ECO:0000259" key="5">
    <source>
        <dbReference type="PROSITE" id="PS50109"/>
    </source>
</evidence>
<reference evidence="7" key="1">
    <citation type="journal article" date="2014" name="Genome Announc.">
        <title>De novo whole-genome sequence and genome annotation of Lichtheimia ramosa.</title>
        <authorList>
            <person name="Linde J."/>
            <person name="Schwartze V."/>
            <person name="Binder U."/>
            <person name="Lass-Florl C."/>
            <person name="Voigt K."/>
            <person name="Horn F."/>
        </authorList>
    </citation>
    <scope>NUCLEOTIDE SEQUENCE</scope>
    <source>
        <strain evidence="7">JMRC FSU:6197</strain>
    </source>
</reference>
<dbReference type="SUPFAM" id="SSF47384">
    <property type="entry name" value="Homodimeric domain of signal transducing histidine kinase"/>
    <property type="match status" value="1"/>
</dbReference>
<feature type="domain" description="Response regulatory" evidence="6">
    <location>
        <begin position="510"/>
        <end position="633"/>
    </location>
</feature>
<feature type="region of interest" description="Disordered" evidence="4">
    <location>
        <begin position="644"/>
        <end position="676"/>
    </location>
</feature>
<dbReference type="AlphaFoldDB" id="A0A077WBZ4"/>
<evidence type="ECO:0000313" key="7">
    <source>
        <dbReference type="EMBL" id="CDS03693.1"/>
    </source>
</evidence>
<dbReference type="InterPro" id="IPR011006">
    <property type="entry name" value="CheY-like_superfamily"/>
</dbReference>
<proteinExistence type="predicted"/>
<dbReference type="InterPro" id="IPR005467">
    <property type="entry name" value="His_kinase_dom"/>
</dbReference>
<gene>
    <name evidence="7" type="ORF">LRAMOSA01094</name>
</gene>
<dbReference type="PANTHER" id="PTHR45339:SF1">
    <property type="entry name" value="HYBRID SIGNAL TRANSDUCTION HISTIDINE KINASE J"/>
    <property type="match status" value="1"/>
</dbReference>
<dbReference type="SUPFAM" id="SSF55874">
    <property type="entry name" value="ATPase domain of HSP90 chaperone/DNA topoisomerase II/histidine kinase"/>
    <property type="match status" value="1"/>
</dbReference>
<dbReference type="Pfam" id="PF00512">
    <property type="entry name" value="HisKA"/>
    <property type="match status" value="1"/>
</dbReference>
<dbReference type="SUPFAM" id="SSF52172">
    <property type="entry name" value="CheY-like"/>
    <property type="match status" value="1"/>
</dbReference>
<accession>A0A077WBZ4</accession>
<dbReference type="CDD" id="cd17546">
    <property type="entry name" value="REC_hyHK_CKI1_RcsC-like"/>
    <property type="match status" value="1"/>
</dbReference>
<evidence type="ECO:0008006" key="8">
    <source>
        <dbReference type="Google" id="ProtNLM"/>
    </source>
</evidence>